<dbReference type="RefSeq" id="WP_158441311.1">
    <property type="nucleotide sequence ID" value="NZ_CP011451.1"/>
</dbReference>
<organism evidence="1 2">
    <name type="scientific">Nitrosomonas communis</name>
    <dbReference type="NCBI Taxonomy" id="44574"/>
    <lineage>
        <taxon>Bacteria</taxon>
        <taxon>Pseudomonadati</taxon>
        <taxon>Pseudomonadota</taxon>
        <taxon>Betaproteobacteria</taxon>
        <taxon>Nitrosomonadales</taxon>
        <taxon>Nitrosomonadaceae</taxon>
        <taxon>Nitrosomonas</taxon>
    </lineage>
</organism>
<protein>
    <submittedName>
        <fullName evidence="1">Uncharacterized protein</fullName>
    </submittedName>
</protein>
<evidence type="ECO:0000313" key="1">
    <source>
        <dbReference type="EMBL" id="TYP91009.1"/>
    </source>
</evidence>
<evidence type="ECO:0000313" key="2">
    <source>
        <dbReference type="Proteomes" id="UP000324176"/>
    </source>
</evidence>
<dbReference type="AlphaFoldDB" id="A0A5D3YDA4"/>
<gene>
    <name evidence="1" type="ORF">BCL69_101239</name>
</gene>
<reference evidence="1 2" key="1">
    <citation type="submission" date="2019-07" db="EMBL/GenBank/DDBJ databases">
        <title>Active sludge and wastewater microbial communities from Klosterneuburg, Austria.</title>
        <authorList>
            <person name="Wagner M."/>
        </authorList>
    </citation>
    <scope>NUCLEOTIDE SEQUENCE [LARGE SCALE GENOMIC DNA]</scope>
    <source>
        <strain evidence="1 2">Nm2</strain>
    </source>
</reference>
<dbReference type="Proteomes" id="UP000324176">
    <property type="component" value="Unassembled WGS sequence"/>
</dbReference>
<proteinExistence type="predicted"/>
<accession>A0A5D3YDA4</accession>
<dbReference type="EMBL" id="VNHT01000012">
    <property type="protein sequence ID" value="TYP91009.1"/>
    <property type="molecule type" value="Genomic_DNA"/>
</dbReference>
<comment type="caution">
    <text evidence="1">The sequence shown here is derived from an EMBL/GenBank/DDBJ whole genome shotgun (WGS) entry which is preliminary data.</text>
</comment>
<name>A0A5D3YDA4_9PROT</name>
<sequence length="51" mass="5692">MKTSHTNSAEKPSATNVFSSKLGHFFFHVELDLVACHQPKWNHCGLKAVLP</sequence>